<dbReference type="Proteomes" id="UP000499080">
    <property type="component" value="Unassembled WGS sequence"/>
</dbReference>
<dbReference type="EMBL" id="BGPR01012679">
    <property type="protein sequence ID" value="GBN57156.1"/>
    <property type="molecule type" value="Genomic_DNA"/>
</dbReference>
<evidence type="ECO:0000313" key="1">
    <source>
        <dbReference type="EMBL" id="GBN57156.1"/>
    </source>
</evidence>
<organism evidence="1 2">
    <name type="scientific">Araneus ventricosus</name>
    <name type="common">Orbweaver spider</name>
    <name type="synonym">Epeira ventricosa</name>
    <dbReference type="NCBI Taxonomy" id="182803"/>
    <lineage>
        <taxon>Eukaryota</taxon>
        <taxon>Metazoa</taxon>
        <taxon>Ecdysozoa</taxon>
        <taxon>Arthropoda</taxon>
        <taxon>Chelicerata</taxon>
        <taxon>Arachnida</taxon>
        <taxon>Araneae</taxon>
        <taxon>Araneomorphae</taxon>
        <taxon>Entelegynae</taxon>
        <taxon>Araneoidea</taxon>
        <taxon>Araneidae</taxon>
        <taxon>Araneus</taxon>
    </lineage>
</organism>
<evidence type="ECO:0000313" key="2">
    <source>
        <dbReference type="Proteomes" id="UP000499080"/>
    </source>
</evidence>
<comment type="caution">
    <text evidence="1">The sequence shown here is derived from an EMBL/GenBank/DDBJ whole genome shotgun (WGS) entry which is preliminary data.</text>
</comment>
<proteinExistence type="predicted"/>
<keyword evidence="2" id="KW-1185">Reference proteome</keyword>
<accession>A0A4Y2Q4C8</accession>
<sequence length="85" mass="9401">MTSWVKGPLADMVRKFTKGAADQVSSSSSERCSKLQDLSQNNPRVDSKLAIGKNLDIRSDMEIEDCSLAEVVLHFFLIKSSVRIA</sequence>
<name>A0A4Y2Q4C8_ARAVE</name>
<reference evidence="1 2" key="1">
    <citation type="journal article" date="2019" name="Sci. Rep.">
        <title>Orb-weaving spider Araneus ventricosus genome elucidates the spidroin gene catalogue.</title>
        <authorList>
            <person name="Kono N."/>
            <person name="Nakamura H."/>
            <person name="Ohtoshi R."/>
            <person name="Moran D.A.P."/>
            <person name="Shinohara A."/>
            <person name="Yoshida Y."/>
            <person name="Fujiwara M."/>
            <person name="Mori M."/>
            <person name="Tomita M."/>
            <person name="Arakawa K."/>
        </authorList>
    </citation>
    <scope>NUCLEOTIDE SEQUENCE [LARGE SCALE GENOMIC DNA]</scope>
</reference>
<dbReference type="AlphaFoldDB" id="A0A4Y2Q4C8"/>
<gene>
    <name evidence="1" type="ORF">AVEN_216312_1</name>
</gene>
<protein>
    <submittedName>
        <fullName evidence="1">Uncharacterized protein</fullName>
    </submittedName>
</protein>